<sequence length="64" mass="6839">MTGTSGIGRALAEVFSRRGNKVIVAGRPLRDDAGPNEHAFVDQFSQFGALQMLANLSLQLGTHL</sequence>
<evidence type="ECO:0000313" key="4">
    <source>
        <dbReference type="Proteomes" id="UP000056453"/>
    </source>
</evidence>
<evidence type="ECO:0000313" key="6">
    <source>
        <dbReference type="Proteomes" id="UP000095100"/>
    </source>
</evidence>
<dbReference type="EMBL" id="LPLU01000086">
    <property type="protein sequence ID" value="KWK74974.1"/>
    <property type="molecule type" value="Genomic_DNA"/>
</dbReference>
<evidence type="ECO:0008006" key="7">
    <source>
        <dbReference type="Google" id="ProtNLM"/>
    </source>
</evidence>
<gene>
    <name evidence="2" type="ORF">WJ96_02760</name>
    <name evidence="1" type="ORF">WK67_13545</name>
    <name evidence="3" type="ORF">WM16_15300</name>
</gene>
<evidence type="ECO:0000313" key="2">
    <source>
        <dbReference type="EMBL" id="KVP85742.1"/>
    </source>
</evidence>
<proteinExistence type="predicted"/>
<dbReference type="AlphaFoldDB" id="A0A107DB58"/>
<dbReference type="Proteomes" id="UP000065504">
    <property type="component" value="Unassembled WGS sequence"/>
</dbReference>
<evidence type="ECO:0000313" key="5">
    <source>
        <dbReference type="Proteomes" id="UP000065504"/>
    </source>
</evidence>
<protein>
    <recommendedName>
        <fullName evidence="7">Short-chain dehydrogenase</fullName>
    </recommendedName>
</protein>
<accession>A0A107DB58</accession>
<dbReference type="Proteomes" id="UP000056453">
    <property type="component" value="Unassembled WGS sequence"/>
</dbReference>
<reference evidence="1 6" key="2">
    <citation type="submission" date="2015-12" db="EMBL/GenBank/DDBJ databases">
        <title>Diversity of Burkholderia near neighbor genomes.</title>
        <authorList>
            <person name="Sahl J."/>
            <person name="Wagner D."/>
            <person name="Keim P."/>
        </authorList>
    </citation>
    <scope>NUCLEOTIDE SEQUENCE [LARGE SCALE GENOMIC DNA]</scope>
    <source>
        <strain evidence="1 6">MSMB1189WGS</strain>
    </source>
</reference>
<dbReference type="EMBL" id="LPBJ01000115">
    <property type="protein sequence ID" value="KVP85742.1"/>
    <property type="molecule type" value="Genomic_DNA"/>
</dbReference>
<keyword evidence="4" id="KW-1185">Reference proteome</keyword>
<organism evidence="3 5">
    <name type="scientific">Burkholderia ubonensis</name>
    <dbReference type="NCBI Taxonomy" id="101571"/>
    <lineage>
        <taxon>Bacteria</taxon>
        <taxon>Pseudomonadati</taxon>
        <taxon>Pseudomonadota</taxon>
        <taxon>Betaproteobacteria</taxon>
        <taxon>Burkholderiales</taxon>
        <taxon>Burkholderiaceae</taxon>
        <taxon>Burkholderia</taxon>
        <taxon>Burkholderia cepacia complex</taxon>
    </lineage>
</organism>
<evidence type="ECO:0000313" key="1">
    <source>
        <dbReference type="EMBL" id="AOK23684.1"/>
    </source>
</evidence>
<dbReference type="EMBL" id="CP013446">
    <property type="protein sequence ID" value="AOK23684.1"/>
    <property type="molecule type" value="Genomic_DNA"/>
</dbReference>
<dbReference type="InterPro" id="IPR036291">
    <property type="entry name" value="NAD(P)-bd_dom_sf"/>
</dbReference>
<dbReference type="Gene3D" id="3.40.50.720">
    <property type="entry name" value="NAD(P)-binding Rossmann-like Domain"/>
    <property type="match status" value="1"/>
</dbReference>
<evidence type="ECO:0000313" key="3">
    <source>
        <dbReference type="EMBL" id="KWK74974.1"/>
    </source>
</evidence>
<reference evidence="4 5" key="1">
    <citation type="submission" date="2015-11" db="EMBL/GenBank/DDBJ databases">
        <title>Expanding the genomic diversity of Burkholderia species for the development of highly accurate diagnostics.</title>
        <authorList>
            <person name="Sahl J."/>
            <person name="Keim P."/>
            <person name="Wagner D."/>
        </authorList>
    </citation>
    <scope>NUCLEOTIDE SEQUENCE [LARGE SCALE GENOMIC DNA]</scope>
    <source>
        <strain evidence="2 4">MSMB1808WGS</strain>
        <strain evidence="3 5">MSMB782WGS</strain>
    </source>
</reference>
<dbReference type="Proteomes" id="UP000095100">
    <property type="component" value="Chromosome 1"/>
</dbReference>
<name>A0A107DB58_9BURK</name>
<dbReference type="SUPFAM" id="SSF51735">
    <property type="entry name" value="NAD(P)-binding Rossmann-fold domains"/>
    <property type="match status" value="1"/>
</dbReference>